<feature type="transmembrane region" description="Helical" evidence="12">
    <location>
        <begin position="154"/>
        <end position="174"/>
    </location>
</feature>
<feature type="transmembrane region" description="Helical" evidence="12">
    <location>
        <begin position="186"/>
        <end position="207"/>
    </location>
</feature>
<accession>A0A1D1ZYE5</accession>
<dbReference type="PANTHER" id="PTHR14083:SF0">
    <property type="entry name" value="YIP1D-INTERACTING FACTOR 1, ISOFORM C"/>
    <property type="match status" value="1"/>
</dbReference>
<dbReference type="EMBL" id="GDKF01006715">
    <property type="protein sequence ID" value="JAT71907.1"/>
    <property type="molecule type" value="Transcribed_RNA"/>
</dbReference>
<gene>
    <name evidence="13" type="ORF">g.23549</name>
</gene>
<dbReference type="GO" id="GO:0015031">
    <property type="term" value="P:protein transport"/>
    <property type="evidence" value="ECO:0007669"/>
    <property type="project" value="UniProtKB-KW"/>
</dbReference>
<dbReference type="AlphaFoldDB" id="A0A1D1ZYE5"/>
<evidence type="ECO:0000256" key="12">
    <source>
        <dbReference type="SAM" id="Phobius"/>
    </source>
</evidence>
<evidence type="ECO:0000256" key="4">
    <source>
        <dbReference type="ARBA" id="ARBA00022448"/>
    </source>
</evidence>
<feature type="compositionally biased region" description="Basic and acidic residues" evidence="11">
    <location>
        <begin position="17"/>
        <end position="26"/>
    </location>
</feature>
<evidence type="ECO:0000256" key="10">
    <source>
        <dbReference type="ARBA" id="ARBA00023136"/>
    </source>
</evidence>
<feature type="transmembrane region" description="Helical" evidence="12">
    <location>
        <begin position="246"/>
        <end position="264"/>
    </location>
</feature>
<sequence length="306" mass="33614">MHSLPFSSRPRCVPAGSRDDRGEWAGHPRTCHPSPHRLFQAQAAHPVAGPSGSHAVFDPFGGGSPFLTGMAGDVLKQQGESYLQRGRLYVSNLGFLSGGTMHYHFSITPGYVQRKLLMLLAPFLRRWTYARSPEHISGGHKYLPPRQDVNAPDLYIPFMALWTYCMLVGIGLLARGGFRPEAVYNAVTSALVAWGLHTLVLRAMLWSLGAGAAAPALELAAYAGYPWVGACATLAATLLRNRVAYHVVWVYASFAAAVFLVRTMKRVILQESRTYNPDSKTHNYVLLGLGLLQFPLMAWLGRLPRA</sequence>
<dbReference type="GO" id="GO:0030134">
    <property type="term" value="C:COPII-coated ER to Golgi transport vesicle"/>
    <property type="evidence" value="ECO:0007669"/>
    <property type="project" value="TreeGrafter"/>
</dbReference>
<evidence type="ECO:0000256" key="6">
    <source>
        <dbReference type="ARBA" id="ARBA00022824"/>
    </source>
</evidence>
<evidence type="ECO:0000313" key="13">
    <source>
        <dbReference type="EMBL" id="JAT71907.1"/>
    </source>
</evidence>
<protein>
    <recommendedName>
        <fullName evidence="14">Protein YIF1B</fullName>
    </recommendedName>
</protein>
<keyword evidence="9" id="KW-0333">Golgi apparatus</keyword>
<organism evidence="13">
    <name type="scientific">Auxenochlorella protothecoides</name>
    <name type="common">Green microalga</name>
    <name type="synonym">Chlorella protothecoides</name>
    <dbReference type="NCBI Taxonomy" id="3075"/>
    <lineage>
        <taxon>Eukaryota</taxon>
        <taxon>Viridiplantae</taxon>
        <taxon>Chlorophyta</taxon>
        <taxon>core chlorophytes</taxon>
        <taxon>Trebouxiophyceae</taxon>
        <taxon>Chlorellales</taxon>
        <taxon>Chlorellaceae</taxon>
        <taxon>Auxenochlorella</taxon>
    </lineage>
</organism>
<dbReference type="Pfam" id="PF03878">
    <property type="entry name" value="YIF1"/>
    <property type="match status" value="1"/>
</dbReference>
<keyword evidence="10 12" id="KW-0472">Membrane</keyword>
<dbReference type="InterPro" id="IPR005578">
    <property type="entry name" value="Yif1_fam"/>
</dbReference>
<keyword evidence="8 12" id="KW-1133">Transmembrane helix</keyword>
<proteinExistence type="inferred from homology"/>
<evidence type="ECO:0000256" key="3">
    <source>
        <dbReference type="ARBA" id="ARBA00009727"/>
    </source>
</evidence>
<dbReference type="PANTHER" id="PTHR14083">
    <property type="entry name" value="YIP1 INTERACTING FACTOR HOMOLOG YIF1 PROTEIN"/>
    <property type="match status" value="1"/>
</dbReference>
<dbReference type="GO" id="GO:0000139">
    <property type="term" value="C:Golgi membrane"/>
    <property type="evidence" value="ECO:0007669"/>
    <property type="project" value="UniProtKB-SubCell"/>
</dbReference>
<feature type="region of interest" description="Disordered" evidence="11">
    <location>
        <begin position="1"/>
        <end position="26"/>
    </location>
</feature>
<name>A0A1D1ZYE5_AUXPR</name>
<dbReference type="GO" id="GO:0005793">
    <property type="term" value="C:endoplasmic reticulum-Golgi intermediate compartment"/>
    <property type="evidence" value="ECO:0007669"/>
    <property type="project" value="TreeGrafter"/>
</dbReference>
<evidence type="ECO:0000256" key="7">
    <source>
        <dbReference type="ARBA" id="ARBA00022927"/>
    </source>
</evidence>
<dbReference type="GO" id="GO:0006888">
    <property type="term" value="P:endoplasmic reticulum to Golgi vesicle-mediated transport"/>
    <property type="evidence" value="ECO:0007669"/>
    <property type="project" value="InterPro"/>
</dbReference>
<comment type="subcellular location">
    <subcellularLocation>
        <location evidence="1">Endoplasmic reticulum membrane</location>
        <topology evidence="1">Multi-pass membrane protein</topology>
    </subcellularLocation>
    <subcellularLocation>
        <location evidence="2">Golgi apparatus membrane</location>
        <topology evidence="2">Multi-pass membrane protein</topology>
    </subcellularLocation>
</comment>
<feature type="transmembrane region" description="Helical" evidence="12">
    <location>
        <begin position="219"/>
        <end position="239"/>
    </location>
</feature>
<evidence type="ECO:0000256" key="9">
    <source>
        <dbReference type="ARBA" id="ARBA00023034"/>
    </source>
</evidence>
<comment type="similarity">
    <text evidence="3">Belongs to the YIF1 family.</text>
</comment>
<feature type="transmembrane region" description="Helical" evidence="12">
    <location>
        <begin position="284"/>
        <end position="301"/>
    </location>
</feature>
<dbReference type="GO" id="GO:0005789">
    <property type="term" value="C:endoplasmic reticulum membrane"/>
    <property type="evidence" value="ECO:0007669"/>
    <property type="project" value="UniProtKB-SubCell"/>
</dbReference>
<evidence type="ECO:0000256" key="1">
    <source>
        <dbReference type="ARBA" id="ARBA00004477"/>
    </source>
</evidence>
<reference evidence="13" key="1">
    <citation type="submission" date="2015-08" db="EMBL/GenBank/DDBJ databases">
        <authorList>
            <person name="Babu N.S."/>
            <person name="Beckwith C.J."/>
            <person name="Beseler K.G."/>
            <person name="Brison A."/>
            <person name="Carone J.V."/>
            <person name="Caskin T.P."/>
            <person name="Diamond M."/>
            <person name="Durham M.E."/>
            <person name="Foxe J.M."/>
            <person name="Go M."/>
            <person name="Henderson B.A."/>
            <person name="Jones I.B."/>
            <person name="McGettigan J.A."/>
            <person name="Micheletti S.J."/>
            <person name="Nasrallah M.E."/>
            <person name="Ortiz D."/>
            <person name="Piller C.R."/>
            <person name="Privatt S.R."/>
            <person name="Schneider S.L."/>
            <person name="Sharp S."/>
            <person name="Smith T.C."/>
            <person name="Stanton J.D."/>
            <person name="Ullery H.E."/>
            <person name="Wilson R.J."/>
            <person name="Serrano M.G."/>
            <person name="Buck G."/>
            <person name="Lee V."/>
            <person name="Wang Y."/>
            <person name="Carvalho R."/>
            <person name="Voegtly L."/>
            <person name="Shi R."/>
            <person name="Duckworth R."/>
            <person name="Johnson A."/>
            <person name="Loviza R."/>
            <person name="Walstead R."/>
            <person name="Shah Z."/>
            <person name="Kiflezghi M."/>
            <person name="Wade K."/>
            <person name="Ball S.L."/>
            <person name="Bradley K.W."/>
            <person name="Asai D.J."/>
            <person name="Bowman C.A."/>
            <person name="Russell D.A."/>
            <person name="Pope W.H."/>
            <person name="Jacobs-Sera D."/>
            <person name="Hendrix R.W."/>
            <person name="Hatfull G.F."/>
        </authorList>
    </citation>
    <scope>NUCLEOTIDE SEQUENCE</scope>
</reference>
<evidence type="ECO:0000256" key="11">
    <source>
        <dbReference type="SAM" id="MobiDB-lite"/>
    </source>
</evidence>
<keyword evidence="6" id="KW-0256">Endoplasmic reticulum</keyword>
<keyword evidence="7" id="KW-0653">Protein transport</keyword>
<keyword evidence="5 12" id="KW-0812">Transmembrane</keyword>
<keyword evidence="4" id="KW-0813">Transport</keyword>
<evidence type="ECO:0000256" key="8">
    <source>
        <dbReference type="ARBA" id="ARBA00022989"/>
    </source>
</evidence>
<evidence type="ECO:0008006" key="14">
    <source>
        <dbReference type="Google" id="ProtNLM"/>
    </source>
</evidence>
<evidence type="ECO:0000256" key="5">
    <source>
        <dbReference type="ARBA" id="ARBA00022692"/>
    </source>
</evidence>
<evidence type="ECO:0000256" key="2">
    <source>
        <dbReference type="ARBA" id="ARBA00004653"/>
    </source>
</evidence>